<dbReference type="HOGENOM" id="CLU_016508_2_2_6"/>
<name>B3PDA9_CELJU</name>
<gene>
    <name evidence="9" type="primary">gly43J</name>
    <name evidence="9" type="ordered locus">CJA_3067</name>
</gene>
<keyword evidence="10" id="KW-1185">Reference proteome</keyword>
<dbReference type="CAZy" id="GH43">
    <property type="family name" value="Glycoside Hydrolase Family 43"/>
</dbReference>
<evidence type="ECO:0000256" key="1">
    <source>
        <dbReference type="ARBA" id="ARBA00009865"/>
    </source>
</evidence>
<dbReference type="SUPFAM" id="SSF75005">
    <property type="entry name" value="Arabinanase/levansucrase/invertase"/>
    <property type="match status" value="1"/>
</dbReference>
<dbReference type="InterPro" id="IPR006710">
    <property type="entry name" value="Glyco_hydro_43"/>
</dbReference>
<dbReference type="GO" id="GO:0005975">
    <property type="term" value="P:carbohydrate metabolic process"/>
    <property type="evidence" value="ECO:0007669"/>
    <property type="project" value="InterPro"/>
</dbReference>
<dbReference type="RefSeq" id="WP_012488645.1">
    <property type="nucleotide sequence ID" value="NC_010995.1"/>
</dbReference>
<accession>B3PDA9</accession>
<dbReference type="Gene3D" id="2.60.120.200">
    <property type="match status" value="1"/>
</dbReference>
<evidence type="ECO:0000256" key="7">
    <source>
        <dbReference type="SAM" id="SignalP"/>
    </source>
</evidence>
<keyword evidence="7" id="KW-0732">Signal</keyword>
<proteinExistence type="inferred from homology"/>
<dbReference type="EC" id="3.2.1.37" evidence="9"/>
<organism evidence="9 10">
    <name type="scientific">Cellvibrio japonicus (strain Ueda107)</name>
    <name type="common">Pseudomonas fluorescens subsp. cellulosa</name>
    <dbReference type="NCBI Taxonomy" id="498211"/>
    <lineage>
        <taxon>Bacteria</taxon>
        <taxon>Pseudomonadati</taxon>
        <taxon>Pseudomonadota</taxon>
        <taxon>Gammaproteobacteria</taxon>
        <taxon>Cellvibrionales</taxon>
        <taxon>Cellvibrionaceae</taxon>
        <taxon>Cellvibrio</taxon>
    </lineage>
</organism>
<dbReference type="InterPro" id="IPR013320">
    <property type="entry name" value="ConA-like_dom_sf"/>
</dbReference>
<reference evidence="9 10" key="1">
    <citation type="journal article" date="2008" name="J. Bacteriol.">
        <title>Insights into plant cell wall degradation from the genome sequence of the soil bacterium Cellvibrio japonicus.</title>
        <authorList>
            <person name="Deboy R.T."/>
            <person name="Mongodin E.F."/>
            <person name="Fouts D.E."/>
            <person name="Tailford L.E."/>
            <person name="Khouri H."/>
            <person name="Emerson J.B."/>
            <person name="Mohamoud Y."/>
            <person name="Watkins K."/>
            <person name="Henrissat B."/>
            <person name="Gilbert H.J."/>
            <person name="Nelson K.E."/>
        </authorList>
    </citation>
    <scope>NUCLEOTIDE SEQUENCE [LARGE SCALE GENOMIC DNA]</scope>
    <source>
        <strain evidence="9 10">Ueda107</strain>
    </source>
</reference>
<feature type="signal peptide" evidence="7">
    <location>
        <begin position="1"/>
        <end position="24"/>
    </location>
</feature>
<dbReference type="EMBL" id="CP000934">
    <property type="protein sequence ID" value="ACE85569.1"/>
    <property type="molecule type" value="Genomic_DNA"/>
</dbReference>
<dbReference type="OrthoDB" id="9801455at2"/>
<dbReference type="GO" id="GO:0046556">
    <property type="term" value="F:alpha-L-arabinofuranosidase activity"/>
    <property type="evidence" value="ECO:0007669"/>
    <property type="project" value="UniProtKB-EC"/>
</dbReference>
<dbReference type="Pfam" id="PF04616">
    <property type="entry name" value="Glyco_hydro_43"/>
    <property type="match status" value="1"/>
</dbReference>
<evidence type="ECO:0000256" key="2">
    <source>
        <dbReference type="ARBA" id="ARBA00022801"/>
    </source>
</evidence>
<evidence type="ECO:0000256" key="6">
    <source>
        <dbReference type="RuleBase" id="RU361187"/>
    </source>
</evidence>
<feature type="active site" description="Proton donor" evidence="4">
    <location>
        <position position="242"/>
    </location>
</feature>
<protein>
    <submittedName>
        <fullName evidence="9">Beta-xylosidase/alpha-L-arabinfuranosidase, putative, gly43J</fullName>
        <ecNumber evidence="9">3.2.1.37</ecNumber>
        <ecNumber evidence="9">3.2.1.55</ecNumber>
    </submittedName>
</protein>
<evidence type="ECO:0000313" key="9">
    <source>
        <dbReference type="EMBL" id="ACE85569.1"/>
    </source>
</evidence>
<dbReference type="STRING" id="498211.CJA_3067"/>
<dbReference type="Gene3D" id="2.115.10.20">
    <property type="entry name" value="Glycosyl hydrolase domain, family 43"/>
    <property type="match status" value="1"/>
</dbReference>
<evidence type="ECO:0000256" key="4">
    <source>
        <dbReference type="PIRSR" id="PIRSR606710-1"/>
    </source>
</evidence>
<keyword evidence="3 6" id="KW-0326">Glycosidase</keyword>
<dbReference type="SUPFAM" id="SSF49899">
    <property type="entry name" value="Concanavalin A-like lectins/glucanases"/>
    <property type="match status" value="1"/>
</dbReference>
<dbReference type="KEGG" id="cja:CJA_3067"/>
<keyword evidence="2 6" id="KW-0378">Hydrolase</keyword>
<dbReference type="Proteomes" id="UP000001036">
    <property type="component" value="Chromosome"/>
</dbReference>
<dbReference type="PANTHER" id="PTHR42812">
    <property type="entry name" value="BETA-XYLOSIDASE"/>
    <property type="match status" value="1"/>
</dbReference>
<dbReference type="Pfam" id="PF17851">
    <property type="entry name" value="GH43_C2"/>
    <property type="match status" value="1"/>
</dbReference>
<dbReference type="PANTHER" id="PTHR42812:SF12">
    <property type="entry name" value="BETA-XYLOSIDASE-RELATED"/>
    <property type="match status" value="1"/>
</dbReference>
<dbReference type="GO" id="GO:0009044">
    <property type="term" value="F:xylan 1,4-beta-xylosidase activity"/>
    <property type="evidence" value="ECO:0007669"/>
    <property type="project" value="UniProtKB-EC"/>
</dbReference>
<comment type="similarity">
    <text evidence="1 6">Belongs to the glycosyl hydrolase 43 family.</text>
</comment>
<dbReference type="InterPro" id="IPR023296">
    <property type="entry name" value="Glyco_hydro_beta-prop_sf"/>
</dbReference>
<dbReference type="AlphaFoldDB" id="B3PDA9"/>
<evidence type="ECO:0000313" key="10">
    <source>
        <dbReference type="Proteomes" id="UP000001036"/>
    </source>
</evidence>
<feature type="active site" description="Proton acceptor" evidence="4">
    <location>
        <position position="69"/>
    </location>
</feature>
<evidence type="ECO:0000256" key="3">
    <source>
        <dbReference type="ARBA" id="ARBA00023295"/>
    </source>
</evidence>
<feature type="chain" id="PRO_5002796417" evidence="7">
    <location>
        <begin position="25"/>
        <end position="568"/>
    </location>
</feature>
<dbReference type="InterPro" id="IPR041542">
    <property type="entry name" value="GH43_C2"/>
</dbReference>
<dbReference type="InterPro" id="IPR051795">
    <property type="entry name" value="Glycosyl_Hydrlase_43"/>
</dbReference>
<feature type="domain" description="Beta-xylosidase C-terminal Concanavalin A-like" evidence="8">
    <location>
        <begin position="387"/>
        <end position="563"/>
    </location>
</feature>
<sequence>MPLKTLAAFAASISLLLASPWGLASNSRPHPLPQVKFFDFTYEGKDDIFAAPLKPGEYQNPILAGFYPDPSIVRVGEDFFLATSSFSYSPGVPIFHSKDLVNWRSLGHALIDTEQLPLFNQSTSRGIYAPTLRHHKGVFYLITTLVDVRGNFLVTATNPAGPWSKPILLPEVGGIDPDIFFDDDGRVYIAHNDGPPGEPQYEGHRAIWMWEYDPDNQKIIPDSRRLLVDGGSDLKKKPIWVEGPHLYKINGWYYLVCAEGGTGYDHSAVVFRSKSLQEPFIPYGKNPILTQRDLDPKRANAINNAGHADLVQTAEGEWWAVFLATRTYQQEHFNTGRETFLLPVRWHDEWPVILDAGKAVPYRLPAPSTQAKSRAAQPTTGNFVWEDSFTRDHLAHDWLQLRIDHQPFYQLLPHQGAIALEARPVTLAQLEQPAFLARRQQHMHYTAKVSMALPRAKGIAAGLAAFQSEQAHYFLAVERNDKGYAWFVEQANLGAPQIIARGQLALPFRLQTLQLGLRLNTDTLDFYYWDSEGKKRELLSGADASILSSHKAGGFVGSMVGLHVRQSP</sequence>
<dbReference type="CDD" id="cd18617">
    <property type="entry name" value="GH43_XynB-like"/>
    <property type="match status" value="1"/>
</dbReference>
<evidence type="ECO:0000259" key="8">
    <source>
        <dbReference type="Pfam" id="PF17851"/>
    </source>
</evidence>
<evidence type="ECO:0000256" key="5">
    <source>
        <dbReference type="PIRSR" id="PIRSR606710-2"/>
    </source>
</evidence>
<dbReference type="EC" id="3.2.1.55" evidence="9"/>
<feature type="site" description="Important for catalytic activity, responsible for pKa modulation of the active site Glu and correct orientation of both the proton donor and substrate" evidence="5">
    <location>
        <position position="176"/>
    </location>
</feature>
<dbReference type="eggNOG" id="COG3507">
    <property type="taxonomic scope" value="Bacteria"/>
</dbReference>